<feature type="compositionally biased region" description="Basic and acidic residues" evidence="1">
    <location>
        <begin position="10"/>
        <end position="24"/>
    </location>
</feature>
<keyword evidence="3" id="KW-1185">Reference proteome</keyword>
<dbReference type="Proteomes" id="UP000432464">
    <property type="component" value="Unassembled WGS sequence"/>
</dbReference>
<dbReference type="RefSeq" id="WP_154788574.1">
    <property type="nucleotide sequence ID" value="NZ_WMBB01000006.1"/>
</dbReference>
<name>A0A6I3KW09_9NOCA</name>
<sequence length="133" mass="15329">MPEEEQAEALLRERTSRDRLDPAHRQPTHAEYFRHYRYYLSMTAEDRDTKRSKTTLSTLASTRERFADFAEPDETVDQTLNRLMDIALSVKTRARTAWETRKAAARANPAAWETGARLADMLADRASAREAAR</sequence>
<accession>A0A6I3KW09</accession>
<evidence type="ECO:0000313" key="2">
    <source>
        <dbReference type="EMBL" id="MTE14182.1"/>
    </source>
</evidence>
<feature type="region of interest" description="Disordered" evidence="1">
    <location>
        <begin position="1"/>
        <end position="26"/>
    </location>
</feature>
<gene>
    <name evidence="2" type="ORF">GLP40_15595</name>
</gene>
<protein>
    <submittedName>
        <fullName evidence="2">Uncharacterized protein</fullName>
    </submittedName>
</protein>
<evidence type="ECO:0000313" key="3">
    <source>
        <dbReference type="Proteomes" id="UP000432464"/>
    </source>
</evidence>
<evidence type="ECO:0000256" key="1">
    <source>
        <dbReference type="SAM" id="MobiDB-lite"/>
    </source>
</evidence>
<dbReference type="EMBL" id="WMBB01000006">
    <property type="protein sequence ID" value="MTE14182.1"/>
    <property type="molecule type" value="Genomic_DNA"/>
</dbReference>
<proteinExistence type="predicted"/>
<comment type="caution">
    <text evidence="2">The sequence shown here is derived from an EMBL/GenBank/DDBJ whole genome shotgun (WGS) entry which is preliminary data.</text>
</comment>
<organism evidence="2 3">
    <name type="scientific">Nocardia aurantiaca</name>
    <dbReference type="NCBI Taxonomy" id="2675850"/>
    <lineage>
        <taxon>Bacteria</taxon>
        <taxon>Bacillati</taxon>
        <taxon>Actinomycetota</taxon>
        <taxon>Actinomycetes</taxon>
        <taxon>Mycobacteriales</taxon>
        <taxon>Nocardiaceae</taxon>
        <taxon>Nocardia</taxon>
    </lineage>
</organism>
<dbReference type="AlphaFoldDB" id="A0A6I3KW09"/>
<reference evidence="2 3" key="1">
    <citation type="submission" date="2019-11" db="EMBL/GenBank/DDBJ databases">
        <title>Nocardia sp. nov. CT2-14 isolated from soil.</title>
        <authorList>
            <person name="Kanchanasin P."/>
            <person name="Tanasupawat S."/>
            <person name="Yuki M."/>
            <person name="Kudo T."/>
        </authorList>
    </citation>
    <scope>NUCLEOTIDE SEQUENCE [LARGE SCALE GENOMIC DNA]</scope>
    <source>
        <strain evidence="2 3">CT2-14</strain>
    </source>
</reference>